<feature type="compositionally biased region" description="Polar residues" evidence="1">
    <location>
        <begin position="43"/>
        <end position="66"/>
    </location>
</feature>
<feature type="compositionally biased region" description="Low complexity" evidence="1">
    <location>
        <begin position="78"/>
        <end position="87"/>
    </location>
</feature>
<dbReference type="InterPro" id="IPR036116">
    <property type="entry name" value="FN3_sf"/>
</dbReference>
<dbReference type="PROSITE" id="PS50853">
    <property type="entry name" value="FN3"/>
    <property type="match status" value="1"/>
</dbReference>
<dbReference type="Gene3D" id="2.60.40.10">
    <property type="entry name" value="Immunoglobulins"/>
    <property type="match status" value="1"/>
</dbReference>
<evidence type="ECO:0000313" key="6">
    <source>
        <dbReference type="Proteomes" id="UP001044222"/>
    </source>
</evidence>
<feature type="region of interest" description="Disordered" evidence="1">
    <location>
        <begin position="42"/>
        <end position="87"/>
    </location>
</feature>
<accession>A0A9D3N119</accession>
<keyword evidence="2" id="KW-0472">Membrane</keyword>
<dbReference type="InterPro" id="IPR003961">
    <property type="entry name" value="FN3_dom"/>
</dbReference>
<keyword evidence="2" id="KW-1133">Transmembrane helix</keyword>
<protein>
    <recommendedName>
        <fullName evidence="4">Fibronectin type-III domain-containing protein</fullName>
    </recommendedName>
</protein>
<evidence type="ECO:0000313" key="5">
    <source>
        <dbReference type="EMBL" id="KAG5857421.1"/>
    </source>
</evidence>
<evidence type="ECO:0000256" key="2">
    <source>
        <dbReference type="SAM" id="Phobius"/>
    </source>
</evidence>
<feature type="region of interest" description="Disordered" evidence="1">
    <location>
        <begin position="175"/>
        <end position="232"/>
    </location>
</feature>
<gene>
    <name evidence="5" type="ORF">ANANG_G00019290</name>
</gene>
<keyword evidence="2" id="KW-0812">Transmembrane</keyword>
<evidence type="ECO:0000256" key="1">
    <source>
        <dbReference type="SAM" id="MobiDB-lite"/>
    </source>
</evidence>
<reference evidence="5" key="1">
    <citation type="submission" date="2021-01" db="EMBL/GenBank/DDBJ databases">
        <title>A chromosome-scale assembly of European eel, Anguilla anguilla.</title>
        <authorList>
            <person name="Henkel C."/>
            <person name="Jong-Raadsen S.A."/>
            <person name="Dufour S."/>
            <person name="Weltzien F.-A."/>
            <person name="Palstra A.P."/>
            <person name="Pelster B."/>
            <person name="Spaink H.P."/>
            <person name="Van Den Thillart G.E."/>
            <person name="Jansen H."/>
            <person name="Zahm M."/>
            <person name="Klopp C."/>
            <person name="Cedric C."/>
            <person name="Louis A."/>
            <person name="Berthelot C."/>
            <person name="Parey E."/>
            <person name="Roest Crollius H."/>
            <person name="Montfort J."/>
            <person name="Robinson-Rechavi M."/>
            <person name="Bucao C."/>
            <person name="Bouchez O."/>
            <person name="Gislard M."/>
            <person name="Lluch J."/>
            <person name="Milhes M."/>
            <person name="Lampietro C."/>
            <person name="Lopez Roques C."/>
            <person name="Donnadieu C."/>
            <person name="Braasch I."/>
            <person name="Desvignes T."/>
            <person name="Postlethwait J."/>
            <person name="Bobe J."/>
            <person name="Guiguen Y."/>
            <person name="Dirks R."/>
        </authorList>
    </citation>
    <scope>NUCLEOTIDE SEQUENCE</scope>
    <source>
        <strain evidence="5">Tag_6206</strain>
        <tissue evidence="5">Liver</tissue>
    </source>
</reference>
<feature type="compositionally biased region" description="Basic and acidic residues" evidence="1">
    <location>
        <begin position="175"/>
        <end position="185"/>
    </location>
</feature>
<keyword evidence="6" id="KW-1185">Reference proteome</keyword>
<dbReference type="AlphaFoldDB" id="A0A9D3N119"/>
<feature type="signal peptide" evidence="3">
    <location>
        <begin position="1"/>
        <end position="19"/>
    </location>
</feature>
<organism evidence="5 6">
    <name type="scientific">Anguilla anguilla</name>
    <name type="common">European freshwater eel</name>
    <name type="synonym">Muraena anguilla</name>
    <dbReference type="NCBI Taxonomy" id="7936"/>
    <lineage>
        <taxon>Eukaryota</taxon>
        <taxon>Metazoa</taxon>
        <taxon>Chordata</taxon>
        <taxon>Craniata</taxon>
        <taxon>Vertebrata</taxon>
        <taxon>Euteleostomi</taxon>
        <taxon>Actinopterygii</taxon>
        <taxon>Neopterygii</taxon>
        <taxon>Teleostei</taxon>
        <taxon>Anguilliformes</taxon>
        <taxon>Anguillidae</taxon>
        <taxon>Anguilla</taxon>
    </lineage>
</organism>
<dbReference type="CDD" id="cd00063">
    <property type="entry name" value="FN3"/>
    <property type="match status" value="1"/>
</dbReference>
<dbReference type="SUPFAM" id="SSF49265">
    <property type="entry name" value="Fibronectin type III"/>
    <property type="match status" value="1"/>
</dbReference>
<dbReference type="EMBL" id="JAFIRN010000001">
    <property type="protein sequence ID" value="KAG5857421.1"/>
    <property type="molecule type" value="Genomic_DNA"/>
</dbReference>
<sequence>MPLLLICILSLSVFWRGGCQRGDEQIPQFNFTVIDTTTITGTLPDSSDSMSLRNQTENISSSTPLSITEDVSHEDSWSSTPPTNTIPMMTPSLDTVMLTMAPANTDPTLTESDTNTMLTTEATNTTTILSTSATNRSASLITAATSKTAMLTTAATSLSAATNSIPAVTLTVDKINPHKDNDKETNSPSLNGEATTTQMPSITSPKMPAFNGQNNTDYSDDKHEEEEEEEMKKRRRDMPKCVHDPCAHLQLPCLLVSQGSCMCPGLTLNSVTPAPPLAVDAQDVTDSSAEVRWCAPYSSVSGYELQVREEASGALTSHALEPTFRRFRLTALGESRAYSVCVVAKNLAGPSRPRCTALKTSKGTAAVTYYLAAAVAGLAVLALVLAVCLCRHCRKPPLENQRNTSLISIRNPAYYHPQETADILKV</sequence>
<feature type="compositionally biased region" description="Polar residues" evidence="1">
    <location>
        <begin position="186"/>
        <end position="204"/>
    </location>
</feature>
<feature type="transmembrane region" description="Helical" evidence="2">
    <location>
        <begin position="369"/>
        <end position="390"/>
    </location>
</feature>
<dbReference type="Pfam" id="PF00041">
    <property type="entry name" value="fn3"/>
    <property type="match status" value="1"/>
</dbReference>
<dbReference type="InterPro" id="IPR013783">
    <property type="entry name" value="Ig-like_fold"/>
</dbReference>
<dbReference type="Proteomes" id="UP001044222">
    <property type="component" value="Unassembled WGS sequence"/>
</dbReference>
<feature type="domain" description="Fibronectin type-III" evidence="4">
    <location>
        <begin position="275"/>
        <end position="364"/>
    </location>
</feature>
<evidence type="ECO:0000259" key="4">
    <source>
        <dbReference type="PROSITE" id="PS50853"/>
    </source>
</evidence>
<dbReference type="SMART" id="SM00060">
    <property type="entry name" value="FN3"/>
    <property type="match status" value="1"/>
</dbReference>
<feature type="chain" id="PRO_5039413809" description="Fibronectin type-III domain-containing protein" evidence="3">
    <location>
        <begin position="20"/>
        <end position="426"/>
    </location>
</feature>
<proteinExistence type="predicted"/>
<keyword evidence="3" id="KW-0732">Signal</keyword>
<evidence type="ECO:0000256" key="3">
    <source>
        <dbReference type="SAM" id="SignalP"/>
    </source>
</evidence>
<name>A0A9D3N119_ANGAN</name>
<comment type="caution">
    <text evidence="5">The sequence shown here is derived from an EMBL/GenBank/DDBJ whole genome shotgun (WGS) entry which is preliminary data.</text>
</comment>